<reference evidence="1" key="1">
    <citation type="submission" date="2019-04" db="EMBL/GenBank/DDBJ databases">
        <authorList>
            <person name="Alioto T."/>
            <person name="Alioto T."/>
        </authorList>
    </citation>
    <scope>NUCLEOTIDE SEQUENCE [LARGE SCALE GENOMIC DNA]</scope>
</reference>
<comment type="caution">
    <text evidence="1">The sequence shown here is derived from an EMBL/GenBank/DDBJ whole genome shotgun (WGS) entry which is preliminary data.</text>
</comment>
<accession>A0A5E4CRY5</accession>
<proteinExistence type="predicted"/>
<organism evidence="1">
    <name type="scientific">Marmota monax</name>
    <name type="common">Woodchuck</name>
    <dbReference type="NCBI Taxonomy" id="9995"/>
    <lineage>
        <taxon>Eukaryota</taxon>
        <taxon>Metazoa</taxon>
        <taxon>Chordata</taxon>
        <taxon>Craniata</taxon>
        <taxon>Vertebrata</taxon>
        <taxon>Euteleostomi</taxon>
        <taxon>Mammalia</taxon>
        <taxon>Eutheria</taxon>
        <taxon>Euarchontoglires</taxon>
        <taxon>Glires</taxon>
        <taxon>Rodentia</taxon>
        <taxon>Sciuromorpha</taxon>
        <taxon>Sciuridae</taxon>
        <taxon>Xerinae</taxon>
        <taxon>Marmotini</taxon>
        <taxon>Marmota</taxon>
    </lineage>
</organism>
<dbReference type="PANTHER" id="PTHR10063:SF3">
    <property type="entry name" value="RAL GTPASE-ACTIVATING PROTEIN SUBUNIT ALPHA-1"/>
    <property type="match status" value="1"/>
</dbReference>
<dbReference type="GO" id="GO:0005634">
    <property type="term" value="C:nucleus"/>
    <property type="evidence" value="ECO:0007669"/>
    <property type="project" value="InterPro"/>
</dbReference>
<protein>
    <submittedName>
        <fullName evidence="1">Uncharacterized protein</fullName>
    </submittedName>
</protein>
<evidence type="ECO:0000313" key="1">
    <source>
        <dbReference type="EMBL" id="VTJ84565.1"/>
    </source>
</evidence>
<dbReference type="PANTHER" id="PTHR10063">
    <property type="entry name" value="TUBERIN"/>
    <property type="match status" value="1"/>
</dbReference>
<feature type="non-terminal residue" evidence="1">
    <location>
        <position position="1"/>
    </location>
</feature>
<name>A0A5E4CRY5_MARMO</name>
<dbReference type="GO" id="GO:0005737">
    <property type="term" value="C:cytoplasm"/>
    <property type="evidence" value="ECO:0007669"/>
    <property type="project" value="TreeGrafter"/>
</dbReference>
<sequence length="50" mass="6017">HKSQREELDAILFIFEKILQLLPERIHQRWQFHSIGLILKKLLHTGNSLK</sequence>
<dbReference type="AlphaFoldDB" id="A0A5E4CRY5"/>
<dbReference type="InterPro" id="IPR027107">
    <property type="entry name" value="Tuberin/Ral-act_asu"/>
</dbReference>
<gene>
    <name evidence="1" type="ORF">MONAX_5E038900</name>
</gene>
<dbReference type="GO" id="GO:0005096">
    <property type="term" value="F:GTPase activator activity"/>
    <property type="evidence" value="ECO:0007669"/>
    <property type="project" value="InterPro"/>
</dbReference>
<dbReference type="EMBL" id="CABDUW010001904">
    <property type="protein sequence ID" value="VTJ84565.1"/>
    <property type="molecule type" value="Genomic_DNA"/>
</dbReference>
<feature type="non-terminal residue" evidence="1">
    <location>
        <position position="50"/>
    </location>
</feature>